<feature type="region of interest" description="Disordered" evidence="7">
    <location>
        <begin position="762"/>
        <end position="805"/>
    </location>
</feature>
<dbReference type="InterPro" id="IPR011014">
    <property type="entry name" value="MscS_channel_TM-2"/>
</dbReference>
<dbReference type="STRING" id="119000.SAMN05661010_02749"/>
<accession>A0A1G9NKR1</accession>
<dbReference type="PANTHER" id="PTHR30460">
    <property type="entry name" value="MODERATE CONDUCTANCE MECHANOSENSITIVE CHANNEL YBIO"/>
    <property type="match status" value="1"/>
</dbReference>
<dbReference type="SUPFAM" id="SSF82861">
    <property type="entry name" value="Mechanosensitive channel protein MscS (YggB), transmembrane region"/>
    <property type="match status" value="1"/>
</dbReference>
<dbReference type="InterPro" id="IPR023408">
    <property type="entry name" value="MscS_beta-dom_sf"/>
</dbReference>
<feature type="transmembrane region" description="Helical" evidence="8">
    <location>
        <begin position="387"/>
        <end position="416"/>
    </location>
</feature>
<evidence type="ECO:0000256" key="2">
    <source>
        <dbReference type="ARBA" id="ARBA00008017"/>
    </source>
</evidence>
<dbReference type="GO" id="GO:0008381">
    <property type="term" value="F:mechanosensitive monoatomic ion channel activity"/>
    <property type="evidence" value="ECO:0007669"/>
    <property type="project" value="InterPro"/>
</dbReference>
<feature type="transmembrane region" description="Helical" evidence="8">
    <location>
        <begin position="526"/>
        <end position="548"/>
    </location>
</feature>
<feature type="compositionally biased region" description="Basic and acidic residues" evidence="7">
    <location>
        <begin position="772"/>
        <end position="789"/>
    </location>
</feature>
<feature type="transmembrane region" description="Helical" evidence="8">
    <location>
        <begin position="554"/>
        <end position="572"/>
    </location>
</feature>
<evidence type="ECO:0000256" key="7">
    <source>
        <dbReference type="SAM" id="MobiDB-lite"/>
    </source>
</evidence>
<dbReference type="InterPro" id="IPR006685">
    <property type="entry name" value="MscS_channel_2nd"/>
</dbReference>
<feature type="transmembrane region" description="Helical" evidence="8">
    <location>
        <begin position="281"/>
        <end position="304"/>
    </location>
</feature>
<evidence type="ECO:0000256" key="1">
    <source>
        <dbReference type="ARBA" id="ARBA00004651"/>
    </source>
</evidence>
<dbReference type="NCBIfam" id="NF008542">
    <property type="entry name" value="PRK11465.1"/>
    <property type="match status" value="1"/>
</dbReference>
<dbReference type="InterPro" id="IPR011066">
    <property type="entry name" value="MscS_channel_C_sf"/>
</dbReference>
<comment type="similarity">
    <text evidence="2">Belongs to the MscS (TC 1.A.23) family.</text>
</comment>
<dbReference type="Gene3D" id="2.30.30.60">
    <property type="match status" value="1"/>
</dbReference>
<keyword evidence="4 8" id="KW-0812">Transmembrane</keyword>
<feature type="domain" description="Mechanosensitive ion channel transmembrane helices 2/3" evidence="11">
    <location>
        <begin position="533"/>
        <end position="573"/>
    </location>
</feature>
<dbReference type="EMBL" id="FNGI01000008">
    <property type="protein sequence ID" value="SDL86903.1"/>
    <property type="molecule type" value="Genomic_DNA"/>
</dbReference>
<feature type="transmembrane region" description="Helical" evidence="8">
    <location>
        <begin position="9"/>
        <end position="27"/>
    </location>
</feature>
<dbReference type="Pfam" id="PF00924">
    <property type="entry name" value="MS_channel_2nd"/>
    <property type="match status" value="1"/>
</dbReference>
<keyword evidence="5 8" id="KW-1133">Transmembrane helix</keyword>
<evidence type="ECO:0000256" key="3">
    <source>
        <dbReference type="ARBA" id="ARBA00022475"/>
    </source>
</evidence>
<dbReference type="Proteomes" id="UP000198654">
    <property type="component" value="Unassembled WGS sequence"/>
</dbReference>
<dbReference type="InterPro" id="IPR049142">
    <property type="entry name" value="MS_channel_1st"/>
</dbReference>
<gene>
    <name evidence="13" type="ORF">SAMN05661010_02749</name>
</gene>
<comment type="subcellular location">
    <subcellularLocation>
        <location evidence="1">Cell membrane</location>
        <topology evidence="1">Multi-pass membrane protein</topology>
    </subcellularLocation>
</comment>
<keyword evidence="14" id="KW-1185">Reference proteome</keyword>
<evidence type="ECO:0000259" key="10">
    <source>
        <dbReference type="Pfam" id="PF21082"/>
    </source>
</evidence>
<dbReference type="InterPro" id="IPR049278">
    <property type="entry name" value="MS_channel_C"/>
</dbReference>
<feature type="transmembrane region" description="Helical" evidence="8">
    <location>
        <begin position="240"/>
        <end position="261"/>
    </location>
</feature>
<dbReference type="SUPFAM" id="SSF50182">
    <property type="entry name" value="Sm-like ribonucleoproteins"/>
    <property type="match status" value="1"/>
</dbReference>
<dbReference type="Gene3D" id="1.10.287.1260">
    <property type="match status" value="1"/>
</dbReference>
<feature type="transmembrane region" description="Helical" evidence="8">
    <location>
        <begin position="437"/>
        <end position="465"/>
    </location>
</feature>
<dbReference type="InterPro" id="IPR010920">
    <property type="entry name" value="LSM_dom_sf"/>
</dbReference>
<evidence type="ECO:0000256" key="6">
    <source>
        <dbReference type="ARBA" id="ARBA00023136"/>
    </source>
</evidence>
<evidence type="ECO:0000313" key="14">
    <source>
        <dbReference type="Proteomes" id="UP000198654"/>
    </source>
</evidence>
<reference evidence="13 14" key="1">
    <citation type="submission" date="2016-10" db="EMBL/GenBank/DDBJ databases">
        <authorList>
            <person name="de Groot N.N."/>
        </authorList>
    </citation>
    <scope>NUCLEOTIDE SEQUENCE [LARGE SCALE GENOMIC DNA]</scope>
    <source>
        <strain evidence="13 14">DSM 14789</strain>
    </source>
</reference>
<feature type="domain" description="Mechanosensitive ion channel MscS C-terminal" evidence="10">
    <location>
        <begin position="648"/>
        <end position="732"/>
    </location>
</feature>
<evidence type="ECO:0000259" key="12">
    <source>
        <dbReference type="Pfam" id="PF25392"/>
    </source>
</evidence>
<dbReference type="InterPro" id="IPR057485">
    <property type="entry name" value="YbiO-like_TM1"/>
</dbReference>
<keyword evidence="3" id="KW-1003">Cell membrane</keyword>
<dbReference type="GO" id="GO:0005886">
    <property type="term" value="C:plasma membrane"/>
    <property type="evidence" value="ECO:0007669"/>
    <property type="project" value="UniProtKB-SubCell"/>
</dbReference>
<dbReference type="Pfam" id="PF21082">
    <property type="entry name" value="MS_channel_3rd"/>
    <property type="match status" value="1"/>
</dbReference>
<name>A0A1G9NKR1_9GAMM</name>
<dbReference type="Pfam" id="PF25392">
    <property type="entry name" value="MS_channel_TM1"/>
    <property type="match status" value="1"/>
</dbReference>
<feature type="transmembrane region" description="Helical" evidence="8">
    <location>
        <begin position="485"/>
        <end position="506"/>
    </location>
</feature>
<organism evidence="13 14">
    <name type="scientific">Modicisalibacter muralis</name>
    <dbReference type="NCBI Taxonomy" id="119000"/>
    <lineage>
        <taxon>Bacteria</taxon>
        <taxon>Pseudomonadati</taxon>
        <taxon>Pseudomonadota</taxon>
        <taxon>Gammaproteobacteria</taxon>
        <taxon>Oceanospirillales</taxon>
        <taxon>Halomonadaceae</taxon>
        <taxon>Modicisalibacter</taxon>
    </lineage>
</organism>
<dbReference type="AlphaFoldDB" id="A0A1G9NKR1"/>
<sequence>MLTSRLNTWLGYWLAIMLMTIALPVFAQQGETPPEDTADGAPAYSTLADLLEDDQARQRLIEELRSLAAPQEGELGLAGEETPATIAEQAPSGQSAEQVSLARRLAAATSNIAGNIGGQFTNLMSVLGALVAPDEATEGDTATGPEFDMTAFTSAAIELALIIVATFVAFFILRRLARPLFTRLSHWSMHGDSRSALLRVIVAVALAAAVDVAVVALAYIGGNLLATFAVGGSGELPAYTALFLNAFLIVELFKAAIRMLFSSGYEGLRLLPISADEAASWNRWLASLSGFVGYGMLVLVPIVNFNVSPALGQATGFVVMLLAFIYATTFVLKNRLKLRGALEARAANASMSASRMALVLLGKCWHLLAIAYFLLVLVLGVTRPEEALPYVMLATLQTLIIIGVGLLISGVLTQVIGKRIRLSDDLRRKLPKLETRLNSYIPTFLKVIRAIILIAVVMLVLNAWGAFDLAAWYATEAGSATVGKLIDVLVILIVAAALWIALASLIEHRLSPETGIGEPSARTKTLLSLFRNALAIALITITAMIVLAEIGVNIGPLIAGAGVLGLAIGFGAQKMVQDIITGVFIQVENAMNTGDVVTLAGITGTAERLSIRSVGIRDLAGTYHIIPFSSVDTVSNYMRGFGNHVGEYGISYRENIDEAIAQLELAFEELKASEEHGHKLLEPLSVAGVIALADNSVNIRVILKTTPGDQWGVGRAYNRLVKMYFEAAGIEIPFPHTTLYFGQDKTGSAPPANLRIMQQDFTIDGSPAGQPKPRDIEPPEALDPHDDTAIPKAHTQPDSDEVDER</sequence>
<evidence type="ECO:0000313" key="13">
    <source>
        <dbReference type="EMBL" id="SDL86903.1"/>
    </source>
</evidence>
<feature type="transmembrane region" description="Helical" evidence="8">
    <location>
        <begin position="155"/>
        <end position="176"/>
    </location>
</feature>
<evidence type="ECO:0000256" key="5">
    <source>
        <dbReference type="ARBA" id="ARBA00022989"/>
    </source>
</evidence>
<evidence type="ECO:0000259" key="11">
    <source>
        <dbReference type="Pfam" id="PF21088"/>
    </source>
</evidence>
<feature type="domain" description="Mechanosensitive ion channel MscS" evidence="9">
    <location>
        <begin position="575"/>
        <end position="638"/>
    </location>
</feature>
<dbReference type="RefSeq" id="WP_245704213.1">
    <property type="nucleotide sequence ID" value="NZ_FNGI01000008.1"/>
</dbReference>
<dbReference type="Pfam" id="PF21088">
    <property type="entry name" value="MS_channel_1st"/>
    <property type="match status" value="1"/>
</dbReference>
<feature type="transmembrane region" description="Helical" evidence="8">
    <location>
        <begin position="310"/>
        <end position="332"/>
    </location>
</feature>
<dbReference type="SUPFAM" id="SSF82689">
    <property type="entry name" value="Mechanosensitive channel protein MscS (YggB), C-terminal domain"/>
    <property type="match status" value="1"/>
</dbReference>
<proteinExistence type="inferred from homology"/>
<feature type="transmembrane region" description="Helical" evidence="8">
    <location>
        <begin position="197"/>
        <end position="220"/>
    </location>
</feature>
<evidence type="ECO:0000259" key="9">
    <source>
        <dbReference type="Pfam" id="PF00924"/>
    </source>
</evidence>
<dbReference type="InterPro" id="IPR045276">
    <property type="entry name" value="YbiO_bact"/>
</dbReference>
<dbReference type="PANTHER" id="PTHR30460:SF0">
    <property type="entry name" value="MODERATE CONDUCTANCE MECHANOSENSITIVE CHANNEL YBIO"/>
    <property type="match status" value="1"/>
</dbReference>
<dbReference type="Gene3D" id="3.30.70.100">
    <property type="match status" value="1"/>
</dbReference>
<evidence type="ECO:0000256" key="4">
    <source>
        <dbReference type="ARBA" id="ARBA00022692"/>
    </source>
</evidence>
<keyword evidence="6 8" id="KW-0472">Membrane</keyword>
<feature type="domain" description="Moderate conductance mechanosensitive channel YbiO-like transmembrane helix 1" evidence="12">
    <location>
        <begin position="394"/>
        <end position="472"/>
    </location>
</feature>
<protein>
    <submittedName>
        <fullName evidence="13">Small conductance mechanosensitive channel</fullName>
    </submittedName>
</protein>
<evidence type="ECO:0000256" key="8">
    <source>
        <dbReference type="SAM" id="Phobius"/>
    </source>
</evidence>
<feature type="transmembrane region" description="Helical" evidence="8">
    <location>
        <begin position="353"/>
        <end position="381"/>
    </location>
</feature>